<keyword evidence="2" id="KW-0863">Zinc-finger</keyword>
<evidence type="ECO:0000313" key="6">
    <source>
        <dbReference type="Proteomes" id="UP001153714"/>
    </source>
</evidence>
<gene>
    <name evidence="5" type="ORF">DIATSA_LOCUS5252</name>
</gene>
<keyword evidence="6" id="KW-1185">Reference proteome</keyword>
<dbReference type="Proteomes" id="UP001153714">
    <property type="component" value="Chromosome 17"/>
</dbReference>
<keyword evidence="1" id="KW-0479">Metal-binding</keyword>
<feature type="domain" description="FLYWCH-type" evidence="4">
    <location>
        <begin position="124"/>
        <end position="174"/>
    </location>
</feature>
<evidence type="ECO:0000256" key="3">
    <source>
        <dbReference type="ARBA" id="ARBA00022833"/>
    </source>
</evidence>
<name>A0A9N9R0Y8_9NEOP</name>
<dbReference type="InterPro" id="IPR007588">
    <property type="entry name" value="Znf_FLYWCH"/>
</dbReference>
<organism evidence="5 6">
    <name type="scientific">Diatraea saccharalis</name>
    <name type="common">sugarcane borer</name>
    <dbReference type="NCBI Taxonomy" id="40085"/>
    <lineage>
        <taxon>Eukaryota</taxon>
        <taxon>Metazoa</taxon>
        <taxon>Ecdysozoa</taxon>
        <taxon>Arthropoda</taxon>
        <taxon>Hexapoda</taxon>
        <taxon>Insecta</taxon>
        <taxon>Pterygota</taxon>
        <taxon>Neoptera</taxon>
        <taxon>Endopterygota</taxon>
        <taxon>Lepidoptera</taxon>
        <taxon>Glossata</taxon>
        <taxon>Ditrysia</taxon>
        <taxon>Pyraloidea</taxon>
        <taxon>Crambidae</taxon>
        <taxon>Crambinae</taxon>
        <taxon>Diatraea</taxon>
    </lineage>
</organism>
<evidence type="ECO:0000256" key="2">
    <source>
        <dbReference type="ARBA" id="ARBA00022771"/>
    </source>
</evidence>
<evidence type="ECO:0000256" key="1">
    <source>
        <dbReference type="ARBA" id="ARBA00022723"/>
    </source>
</evidence>
<dbReference type="Pfam" id="PF04500">
    <property type="entry name" value="FLYWCH"/>
    <property type="match status" value="2"/>
</dbReference>
<evidence type="ECO:0000259" key="4">
    <source>
        <dbReference type="Pfam" id="PF04500"/>
    </source>
</evidence>
<dbReference type="EMBL" id="OU893348">
    <property type="protein sequence ID" value="CAG9787366.1"/>
    <property type="molecule type" value="Genomic_DNA"/>
</dbReference>
<accession>A0A9N9R0Y8</accession>
<proteinExistence type="predicted"/>
<reference evidence="5" key="2">
    <citation type="submission" date="2022-10" db="EMBL/GenBank/DDBJ databases">
        <authorList>
            <consortium name="ENA_rothamsted_submissions"/>
            <consortium name="culmorum"/>
            <person name="King R."/>
        </authorList>
    </citation>
    <scope>NUCLEOTIDE SEQUENCE</scope>
</reference>
<evidence type="ECO:0000313" key="5">
    <source>
        <dbReference type="EMBL" id="CAG9787366.1"/>
    </source>
</evidence>
<feature type="domain" description="FLYWCH-type" evidence="4">
    <location>
        <begin position="75"/>
        <end position="111"/>
    </location>
</feature>
<reference evidence="5" key="1">
    <citation type="submission" date="2021-12" db="EMBL/GenBank/DDBJ databases">
        <authorList>
            <person name="King R."/>
        </authorList>
    </citation>
    <scope>NUCLEOTIDE SEQUENCE</scope>
</reference>
<protein>
    <recommendedName>
        <fullName evidence="4">FLYWCH-type domain-containing protein</fullName>
    </recommendedName>
</protein>
<keyword evidence="3" id="KW-0862">Zinc</keyword>
<dbReference type="AlphaFoldDB" id="A0A9N9R0Y8"/>
<dbReference type="OrthoDB" id="6159439at2759"/>
<sequence>MSSGNMLKPKKTDRNAFLAWKRDMERKRYAKIKSDPELYAKYKENNKKKYQKRKEEGNVKIISFFYCEGGDFEIITSQRGGNILLRNGHRYTTKRLNTNGSRAWRCVKRKICFYYCEGGDFEIITSQRGGDILLRNGYRYTTKRRNTNGSRAWRCVKRKICKATIVTHNGKVKREEVHKCQPNYVENELKKFKQKCIDKAETEQIPISEIYTQTVHELRSTGFEFVDEIPDYNNIKTALYSHRSRAKKNKQENVDKSEES</sequence>
<dbReference type="Gene3D" id="2.20.25.240">
    <property type="match status" value="2"/>
</dbReference>
<dbReference type="GO" id="GO:0008270">
    <property type="term" value="F:zinc ion binding"/>
    <property type="evidence" value="ECO:0007669"/>
    <property type="project" value="UniProtKB-KW"/>
</dbReference>